<accession>A0A518KA61</accession>
<evidence type="ECO:0000259" key="1">
    <source>
        <dbReference type="Pfam" id="PF00534"/>
    </source>
</evidence>
<feature type="domain" description="Glycosyl transferase family 1" evidence="1">
    <location>
        <begin position="198"/>
        <end position="364"/>
    </location>
</feature>
<dbReference type="KEGG" id="bmei:Spa11_28860"/>
<evidence type="ECO:0000313" key="3">
    <source>
        <dbReference type="EMBL" id="QDV74679.1"/>
    </source>
</evidence>
<reference evidence="3 4" key="1">
    <citation type="submission" date="2019-02" db="EMBL/GenBank/DDBJ databases">
        <title>Deep-cultivation of Planctomycetes and their phenomic and genomic characterization uncovers novel biology.</title>
        <authorList>
            <person name="Wiegand S."/>
            <person name="Jogler M."/>
            <person name="Boedeker C."/>
            <person name="Pinto D."/>
            <person name="Vollmers J."/>
            <person name="Rivas-Marin E."/>
            <person name="Kohn T."/>
            <person name="Peeters S.H."/>
            <person name="Heuer A."/>
            <person name="Rast P."/>
            <person name="Oberbeckmann S."/>
            <person name="Bunk B."/>
            <person name="Jeske O."/>
            <person name="Meyerdierks A."/>
            <person name="Storesund J.E."/>
            <person name="Kallscheuer N."/>
            <person name="Luecker S."/>
            <person name="Lage O.M."/>
            <person name="Pohl T."/>
            <person name="Merkel B.J."/>
            <person name="Hornburger P."/>
            <person name="Mueller R.-W."/>
            <person name="Bruemmer F."/>
            <person name="Labrenz M."/>
            <person name="Spormann A.M."/>
            <person name="Op den Camp H."/>
            <person name="Overmann J."/>
            <person name="Amann R."/>
            <person name="Jetten M.S.M."/>
            <person name="Mascher T."/>
            <person name="Medema M.H."/>
            <person name="Devos D.P."/>
            <person name="Kaster A.-K."/>
            <person name="Ovreas L."/>
            <person name="Rohde M."/>
            <person name="Galperin M.Y."/>
            <person name="Jogler C."/>
        </authorList>
    </citation>
    <scope>NUCLEOTIDE SEQUENCE [LARGE SCALE GENOMIC DNA]</scope>
    <source>
        <strain evidence="3 4">Spa11</strain>
    </source>
</reference>
<protein>
    <submittedName>
        <fullName evidence="3">Spore coat protein SA</fullName>
        <ecNumber evidence="3">2.4.-.-</ecNumber>
    </submittedName>
</protein>
<keyword evidence="3" id="KW-0328">Glycosyltransferase</keyword>
<dbReference type="EMBL" id="CP036349">
    <property type="protein sequence ID" value="QDV74679.1"/>
    <property type="molecule type" value="Genomic_DNA"/>
</dbReference>
<keyword evidence="4" id="KW-1185">Reference proteome</keyword>
<dbReference type="GO" id="GO:0016757">
    <property type="term" value="F:glycosyltransferase activity"/>
    <property type="evidence" value="ECO:0007669"/>
    <property type="project" value="UniProtKB-KW"/>
</dbReference>
<evidence type="ECO:0000313" key="4">
    <source>
        <dbReference type="Proteomes" id="UP000316426"/>
    </source>
</evidence>
<dbReference type="AlphaFoldDB" id="A0A518KA61"/>
<feature type="domain" description="Glycosyltransferase subfamily 4-like N-terminal" evidence="2">
    <location>
        <begin position="16"/>
        <end position="182"/>
    </location>
</feature>
<dbReference type="Pfam" id="PF13439">
    <property type="entry name" value="Glyco_transf_4"/>
    <property type="match status" value="1"/>
</dbReference>
<dbReference type="CDD" id="cd03801">
    <property type="entry name" value="GT4_PimA-like"/>
    <property type="match status" value="1"/>
</dbReference>
<gene>
    <name evidence="3" type="primary">cotSA_2</name>
    <name evidence="3" type="ORF">Spa11_28860</name>
</gene>
<name>A0A518KA61_9BACT</name>
<dbReference type="Pfam" id="PF00534">
    <property type="entry name" value="Glycos_transf_1"/>
    <property type="match status" value="1"/>
</dbReference>
<proteinExistence type="predicted"/>
<keyword evidence="3" id="KW-0946">Virion</keyword>
<dbReference type="PANTHER" id="PTHR12526:SF627">
    <property type="entry name" value="D-RHAMNOSYLTRANSFERASE WBPZ"/>
    <property type="match status" value="1"/>
</dbReference>
<sequence>MTAPSVLFIDQSGQLGGAELSLFDVVRTRLDAGAKRDTVALFTEGPFADQLRSAGVRVEVLQEDLKVQKNAGLTRHLAAAPNALKLALRLRNLATQHEVIYANTQRAAVIGGVAAKWARKPFLWHLRDMLDASHFSRANRRIAVLTSNACARTVIANSKATANAYRRAGGKCPTRIVYNGIDAVPFDKVTVEEANAVRRSFAVGEDTPLIGVFGRITEWKGHRILLEAIQCDELGRVQVVVVGDALFTDADRRLAHELISLTRRDALAGRVHWLGHRNDVPTLMKGCDAIVHCSTQPEPFGRVILEGQLAGRPVIAAAAGGALEIIEDGVNGLLTPPGDVQSLSAAIQRLLSDRELTSSLVAAGSRTARSRFTLASYVTAVEDVINAAVIDNNSCRTG</sequence>
<dbReference type="PANTHER" id="PTHR12526">
    <property type="entry name" value="GLYCOSYLTRANSFERASE"/>
    <property type="match status" value="1"/>
</dbReference>
<dbReference type="SUPFAM" id="SSF53756">
    <property type="entry name" value="UDP-Glycosyltransferase/glycogen phosphorylase"/>
    <property type="match status" value="1"/>
</dbReference>
<dbReference type="InterPro" id="IPR028098">
    <property type="entry name" value="Glyco_trans_4-like_N"/>
</dbReference>
<dbReference type="Proteomes" id="UP000316426">
    <property type="component" value="Chromosome"/>
</dbReference>
<dbReference type="Gene3D" id="3.40.50.2000">
    <property type="entry name" value="Glycogen Phosphorylase B"/>
    <property type="match status" value="2"/>
</dbReference>
<keyword evidence="3" id="KW-0808">Transferase</keyword>
<organism evidence="3 4">
    <name type="scientific">Botrimarina mediterranea</name>
    <dbReference type="NCBI Taxonomy" id="2528022"/>
    <lineage>
        <taxon>Bacteria</taxon>
        <taxon>Pseudomonadati</taxon>
        <taxon>Planctomycetota</taxon>
        <taxon>Planctomycetia</taxon>
        <taxon>Pirellulales</taxon>
        <taxon>Lacipirellulaceae</taxon>
        <taxon>Botrimarina</taxon>
    </lineage>
</organism>
<dbReference type="EC" id="2.4.-.-" evidence="3"/>
<dbReference type="InterPro" id="IPR001296">
    <property type="entry name" value="Glyco_trans_1"/>
</dbReference>
<dbReference type="RefSeq" id="WP_197529396.1">
    <property type="nucleotide sequence ID" value="NZ_CP036349.1"/>
</dbReference>
<keyword evidence="3" id="KW-0167">Capsid protein</keyword>
<evidence type="ECO:0000259" key="2">
    <source>
        <dbReference type="Pfam" id="PF13439"/>
    </source>
</evidence>